<organism evidence="1 2">
    <name type="scientific">Bordetella genomosp. 11</name>
    <dbReference type="NCBI Taxonomy" id="1416808"/>
    <lineage>
        <taxon>Bacteria</taxon>
        <taxon>Pseudomonadati</taxon>
        <taxon>Pseudomonadota</taxon>
        <taxon>Betaproteobacteria</taxon>
        <taxon>Burkholderiales</taxon>
        <taxon>Alcaligenaceae</taxon>
        <taxon>Bordetella</taxon>
    </lineage>
</organism>
<evidence type="ECO:0000313" key="2">
    <source>
        <dbReference type="Proteomes" id="UP000215767"/>
    </source>
</evidence>
<dbReference type="AlphaFoldDB" id="A0A261UXX2"/>
<evidence type="ECO:0000313" key="1">
    <source>
        <dbReference type="EMBL" id="OZI66505.1"/>
    </source>
</evidence>
<protein>
    <submittedName>
        <fullName evidence="1">Uncharacterized protein</fullName>
    </submittedName>
</protein>
<accession>A0A261UXX2</accession>
<reference evidence="2" key="1">
    <citation type="submission" date="2017-05" db="EMBL/GenBank/DDBJ databases">
        <title>Complete and WGS of Bordetella genogroups.</title>
        <authorList>
            <person name="Spilker T."/>
            <person name="Lipuma J."/>
        </authorList>
    </citation>
    <scope>NUCLEOTIDE SEQUENCE [LARGE SCALE GENOMIC DNA]</scope>
    <source>
        <strain evidence="2">AU8856</strain>
    </source>
</reference>
<name>A0A261UXX2_9BORD</name>
<dbReference type="Proteomes" id="UP000215767">
    <property type="component" value="Unassembled WGS sequence"/>
</dbReference>
<gene>
    <name evidence="1" type="ORF">CAL28_01855</name>
</gene>
<sequence>MRAMDPAKRPFQKRAGTRKRLGAVVQAAMESMAQSYVGVPDQSAGRAGSGSRKAANKLRRQFYSLLDMLAAGQDRGPLDPKAALHQILGIVATQKFATSWERTSQPFIDAFMRNCPREDSLQIFNRLNELEGAVSQVVMDETNRQDVQGVMAVLKRAAVRELARQGISASLETLVGELRQAQPDPRLVARAWFSLEEGVREAAYQERLPPIDYLQGSLEGLPSVSTRVLAVVLSGRVPSHARAARYILETAIDHTPRDPAREAGRERLNTYMVSEAVRLHIVSCMERKIVETVSRFENAVRPGIRTAEVANREWRDIRRMADTLGWIYLHSDWEEADEPAALDAAAEQQFACAVLLMKDQTAAAFLERVDTDRLLAMCAHQEQCNAEQRAHLAGPLRHACEARFGALRKSVEAARSDVDAAAGQDRRIATAHALLALSDALAGCERFAVRTFNPHAWREDTHVDAAIVRAAASLRMAGEPGNMLGDPTLSSLDDQAFAHLRQIDDPQVVAGLALDPAAASAQARHRLAHADIAVDVRLAQLSDLLRSPALAPRAFAGAIAAVALADMARREMTAAFRAGPVDHPANAVSPGLNREVGMMLYRKDGGAPLHWTEGRRHIGGLRDALRQIRAAALHGGAAHDEPRFASLDAAVSVLDALGRHFGVPAAGGTMGAARPGSNDPYWNDACLADIAPFFGLRYEPSLRAALPLCGAMHRARLLAAVGMRMALPDSSGVQAVVAKAPGSPTMAQVDDYFRDAAYRRGELSLVVAGSQPYPSLIARALAAGDELNSQPIPALEGELLKLAGFSEGADIALTRLMSAVAQGADDFVRDARELPEAWRWARIPEPQAVRHIRFCVGEMPRGGYRLDVSACLETPHPDTEVLLSFAMHINATAGRVTSLIVPPEARLLPALAAATGNVTGKTVTTAGFGAFRAHFGDRMPIAAVGA</sequence>
<proteinExistence type="predicted"/>
<dbReference type="EMBL" id="NEVS01000001">
    <property type="protein sequence ID" value="OZI66505.1"/>
    <property type="molecule type" value="Genomic_DNA"/>
</dbReference>
<keyword evidence="2" id="KW-1185">Reference proteome</keyword>
<comment type="caution">
    <text evidence="1">The sequence shown here is derived from an EMBL/GenBank/DDBJ whole genome shotgun (WGS) entry which is preliminary data.</text>
</comment>